<dbReference type="SUPFAM" id="SSF51556">
    <property type="entry name" value="Metallo-dependent hydrolases"/>
    <property type="match status" value="1"/>
</dbReference>
<accession>A0A0M2NNX4</accession>
<reference evidence="3 4" key="1">
    <citation type="submission" date="2015-04" db="EMBL/GenBank/DDBJ databases">
        <title>Draft genome sequence of bacteremic isolate Catabacter hongkongensis type strain HKU16T.</title>
        <authorList>
            <person name="Lau S.K."/>
            <person name="Teng J.L."/>
            <person name="Huang Y."/>
            <person name="Curreem S.O."/>
            <person name="Tsui S.K."/>
            <person name="Woo P.C."/>
        </authorList>
    </citation>
    <scope>NUCLEOTIDE SEQUENCE [LARGE SCALE GENOMIC DNA]</scope>
    <source>
        <strain evidence="3 4">HKU16</strain>
    </source>
</reference>
<gene>
    <name evidence="3" type="ORF">CHK_0366</name>
</gene>
<dbReference type="OrthoDB" id="9771932at2"/>
<dbReference type="AlphaFoldDB" id="A0A0M2NNX4"/>
<feature type="domain" description="Amidohydrolase-related" evidence="2">
    <location>
        <begin position="69"/>
        <end position="281"/>
    </location>
</feature>
<dbReference type="GO" id="GO:0016787">
    <property type="term" value="F:hydrolase activity"/>
    <property type="evidence" value="ECO:0007669"/>
    <property type="project" value="InterPro"/>
</dbReference>
<evidence type="ECO:0000313" key="4">
    <source>
        <dbReference type="Proteomes" id="UP000034076"/>
    </source>
</evidence>
<organism evidence="3 4">
    <name type="scientific">Christensenella hongkongensis</name>
    <dbReference type="NCBI Taxonomy" id="270498"/>
    <lineage>
        <taxon>Bacteria</taxon>
        <taxon>Bacillati</taxon>
        <taxon>Bacillota</taxon>
        <taxon>Clostridia</taxon>
        <taxon>Christensenellales</taxon>
        <taxon>Christensenellaceae</taxon>
        <taxon>Christensenella</taxon>
    </lineage>
</organism>
<evidence type="ECO:0000256" key="1">
    <source>
        <dbReference type="ARBA" id="ARBA00023239"/>
    </source>
</evidence>
<dbReference type="GO" id="GO:0016831">
    <property type="term" value="F:carboxy-lyase activity"/>
    <property type="evidence" value="ECO:0007669"/>
    <property type="project" value="InterPro"/>
</dbReference>
<sequence length="283" mass="32381">MIIDVHTHPAFIKDIFDFSHETEKRNIFGLYKVHVEPLDLHIKQMDNAGVDKEVLLPLDSSCKYNGEVLMPNELIKTLVDMAPDRFIGFASVDPHDPKAVEKLEYAVKELGLRGLKLNPSSQDFYPNDKAVYPIYEKALELNIPIIFHAGMSWEPNANSKYSQPIHFEDVAIDFPELKFSLAHFAWPWMTEAAMLAVKYPNVYVDTALLYFDAPVSFFEHCFSKEVKATWIDRSLNTKVMFGSNYPRIEQHRMRSALEAIGLREEMLARVLGGNAQVFLGLDK</sequence>
<dbReference type="Gene3D" id="3.20.20.140">
    <property type="entry name" value="Metal-dependent hydrolases"/>
    <property type="match status" value="1"/>
</dbReference>
<protein>
    <recommendedName>
        <fullName evidence="2">Amidohydrolase-related domain-containing protein</fullName>
    </recommendedName>
</protein>
<keyword evidence="4" id="KW-1185">Reference proteome</keyword>
<comment type="caution">
    <text evidence="3">The sequence shown here is derived from an EMBL/GenBank/DDBJ whole genome shotgun (WGS) entry which is preliminary data.</text>
</comment>
<dbReference type="RefSeq" id="WP_046442315.1">
    <property type="nucleotide sequence ID" value="NZ_CAUERS010000132.1"/>
</dbReference>
<dbReference type="InterPro" id="IPR032465">
    <property type="entry name" value="ACMSD"/>
</dbReference>
<name>A0A0M2NNX4_9FIRM</name>
<evidence type="ECO:0000259" key="2">
    <source>
        <dbReference type="Pfam" id="PF04909"/>
    </source>
</evidence>
<dbReference type="Pfam" id="PF04909">
    <property type="entry name" value="Amidohydro_2"/>
    <property type="match status" value="1"/>
</dbReference>
<proteinExistence type="predicted"/>
<keyword evidence="1" id="KW-0456">Lyase</keyword>
<evidence type="ECO:0000313" key="3">
    <source>
        <dbReference type="EMBL" id="KKI52097.1"/>
    </source>
</evidence>
<dbReference type="PATRIC" id="fig|270498.16.peg.2509"/>
<dbReference type="InterPro" id="IPR006680">
    <property type="entry name" value="Amidohydro-rel"/>
</dbReference>
<dbReference type="STRING" id="270498.CHK_0366"/>
<dbReference type="Proteomes" id="UP000034076">
    <property type="component" value="Unassembled WGS sequence"/>
</dbReference>
<dbReference type="InterPro" id="IPR032466">
    <property type="entry name" value="Metal_Hydrolase"/>
</dbReference>
<dbReference type="EMBL" id="LAYJ01000039">
    <property type="protein sequence ID" value="KKI52097.1"/>
    <property type="molecule type" value="Genomic_DNA"/>
</dbReference>
<dbReference type="PANTHER" id="PTHR21240">
    <property type="entry name" value="2-AMINO-3-CARBOXYLMUCONATE-6-SEMIALDEHYDE DECARBOXYLASE"/>
    <property type="match status" value="1"/>
</dbReference>